<protein>
    <recommendedName>
        <fullName evidence="4">Transmembrane protein</fullName>
    </recommendedName>
</protein>
<keyword evidence="1" id="KW-0812">Transmembrane</keyword>
<dbReference type="Proteomes" id="UP000683925">
    <property type="component" value="Unassembled WGS sequence"/>
</dbReference>
<organism evidence="2 3">
    <name type="scientific">Paramecium octaurelia</name>
    <dbReference type="NCBI Taxonomy" id="43137"/>
    <lineage>
        <taxon>Eukaryota</taxon>
        <taxon>Sar</taxon>
        <taxon>Alveolata</taxon>
        <taxon>Ciliophora</taxon>
        <taxon>Intramacronucleata</taxon>
        <taxon>Oligohymenophorea</taxon>
        <taxon>Peniculida</taxon>
        <taxon>Parameciidae</taxon>
        <taxon>Paramecium</taxon>
    </lineage>
</organism>
<feature type="transmembrane region" description="Helical" evidence="1">
    <location>
        <begin position="72"/>
        <end position="95"/>
    </location>
</feature>
<name>A0A8S1W1Q7_PAROT</name>
<dbReference type="AlphaFoldDB" id="A0A8S1W1Q7"/>
<evidence type="ECO:0000256" key="1">
    <source>
        <dbReference type="SAM" id="Phobius"/>
    </source>
</evidence>
<evidence type="ECO:0000313" key="2">
    <source>
        <dbReference type="EMBL" id="CAD8182202.1"/>
    </source>
</evidence>
<keyword evidence="1" id="KW-1133">Transmembrane helix</keyword>
<gene>
    <name evidence="2" type="ORF">POCTA_138.1.T0780169</name>
</gene>
<dbReference type="EMBL" id="CAJJDP010000077">
    <property type="protein sequence ID" value="CAD8182202.1"/>
    <property type="molecule type" value="Genomic_DNA"/>
</dbReference>
<proteinExistence type="predicted"/>
<sequence>MRQKKLCYYLTTKIKCIKHKFQPSTNNSHKKFTIILQCGIQVVQELKLAFSQNNKTLIQYPYKEQVILNLKIQLIIIIIIRELVLHILVALIQIYQMYLLMRIPLGILVIRAVNQFADLIIIKVYFNNTLKSLFNEFIINIELNEYKSIPHTHTVWGFQLLKQLFAYVKLSDIRKKTFKITIFGQQVTSITDHLLINTDGQQQIFVMGQNL</sequence>
<evidence type="ECO:0008006" key="4">
    <source>
        <dbReference type="Google" id="ProtNLM"/>
    </source>
</evidence>
<reference evidence="2" key="1">
    <citation type="submission" date="2021-01" db="EMBL/GenBank/DDBJ databases">
        <authorList>
            <consortium name="Genoscope - CEA"/>
            <person name="William W."/>
        </authorList>
    </citation>
    <scope>NUCLEOTIDE SEQUENCE</scope>
</reference>
<comment type="caution">
    <text evidence="2">The sequence shown here is derived from an EMBL/GenBank/DDBJ whole genome shotgun (WGS) entry which is preliminary data.</text>
</comment>
<keyword evidence="1" id="KW-0472">Membrane</keyword>
<evidence type="ECO:0000313" key="3">
    <source>
        <dbReference type="Proteomes" id="UP000683925"/>
    </source>
</evidence>
<accession>A0A8S1W1Q7</accession>
<keyword evidence="3" id="KW-1185">Reference proteome</keyword>